<proteinExistence type="predicted"/>
<name>A0A9P8CA68_9HELO</name>
<evidence type="ECO:0000256" key="1">
    <source>
        <dbReference type="SAM" id="MobiDB-lite"/>
    </source>
</evidence>
<dbReference type="GO" id="GO:0008033">
    <property type="term" value="P:tRNA processing"/>
    <property type="evidence" value="ECO:0007669"/>
    <property type="project" value="TreeGrafter"/>
</dbReference>
<sequence length="186" mass="20672">MASQDISARLRYLNDSAHLLAVTAPSTSKHIMSSYNSLLSDNHLDSTEEHKREVCGACGAIMALGWEAIEEFKDPRRKRERNNVTSTKTLTYRCLCCKRRSNHTVTSCPRHKPKKLSPSFSRPIIATTTTTTETMHNLPSKEASSTNGKKRSKSKKQSGLQALLAKQKASQNVSSGFGLDLLDFMK</sequence>
<accession>A0A9P8CA68</accession>
<reference evidence="2" key="1">
    <citation type="journal article" date="2021" name="IMA Fungus">
        <title>Genomic characterization of three marine fungi, including Emericellopsis atlantica sp. nov. with signatures of a generalist lifestyle and marine biomass degradation.</title>
        <authorList>
            <person name="Hagestad O.C."/>
            <person name="Hou L."/>
            <person name="Andersen J.H."/>
            <person name="Hansen E.H."/>
            <person name="Altermark B."/>
            <person name="Li C."/>
            <person name="Kuhnert E."/>
            <person name="Cox R.J."/>
            <person name="Crous P.W."/>
            <person name="Spatafora J.W."/>
            <person name="Lail K."/>
            <person name="Amirebrahimi M."/>
            <person name="Lipzen A."/>
            <person name="Pangilinan J."/>
            <person name="Andreopoulos W."/>
            <person name="Hayes R.D."/>
            <person name="Ng V."/>
            <person name="Grigoriev I.V."/>
            <person name="Jackson S.A."/>
            <person name="Sutton T.D.S."/>
            <person name="Dobson A.D.W."/>
            <person name="Rama T."/>
        </authorList>
    </citation>
    <scope>NUCLEOTIDE SEQUENCE</scope>
    <source>
        <strain evidence="2">TRa018bII</strain>
    </source>
</reference>
<dbReference type="InterPro" id="IPR007175">
    <property type="entry name" value="Rpr2/Snm1/Rpp21"/>
</dbReference>
<feature type="region of interest" description="Disordered" evidence="1">
    <location>
        <begin position="128"/>
        <end position="167"/>
    </location>
</feature>
<organism evidence="2 3">
    <name type="scientific">Amylocarpus encephaloides</name>
    <dbReference type="NCBI Taxonomy" id="45428"/>
    <lineage>
        <taxon>Eukaryota</taxon>
        <taxon>Fungi</taxon>
        <taxon>Dikarya</taxon>
        <taxon>Ascomycota</taxon>
        <taxon>Pezizomycotina</taxon>
        <taxon>Leotiomycetes</taxon>
        <taxon>Helotiales</taxon>
        <taxon>Helotiales incertae sedis</taxon>
        <taxon>Amylocarpus</taxon>
    </lineage>
</organism>
<gene>
    <name evidence="2" type="ORF">BJ875DRAFT_244957</name>
</gene>
<dbReference type="EMBL" id="MU251361">
    <property type="protein sequence ID" value="KAG9239190.1"/>
    <property type="molecule type" value="Genomic_DNA"/>
</dbReference>
<dbReference type="GO" id="GO:0005655">
    <property type="term" value="C:nucleolar ribonuclease P complex"/>
    <property type="evidence" value="ECO:0007669"/>
    <property type="project" value="TreeGrafter"/>
</dbReference>
<dbReference type="OrthoDB" id="438080at2759"/>
<comment type="caution">
    <text evidence="2">The sequence shown here is derived from an EMBL/GenBank/DDBJ whole genome shotgun (WGS) entry which is preliminary data.</text>
</comment>
<dbReference type="PANTHER" id="PTHR14742:SF3">
    <property type="entry name" value="RIBONUCLEASE MRP PROTEIN SUBUNIT SNM1"/>
    <property type="match status" value="1"/>
</dbReference>
<dbReference type="PANTHER" id="PTHR14742">
    <property type="entry name" value="RIBONUCLEASE P SUBUNIT P21"/>
    <property type="match status" value="1"/>
</dbReference>
<evidence type="ECO:0000313" key="2">
    <source>
        <dbReference type="EMBL" id="KAG9239190.1"/>
    </source>
</evidence>
<dbReference type="AlphaFoldDB" id="A0A9P8CA68"/>
<dbReference type="Pfam" id="PF04032">
    <property type="entry name" value="Rpr2"/>
    <property type="match status" value="1"/>
</dbReference>
<evidence type="ECO:0008006" key="4">
    <source>
        <dbReference type="Google" id="ProtNLM"/>
    </source>
</evidence>
<keyword evidence="3" id="KW-1185">Reference proteome</keyword>
<evidence type="ECO:0000313" key="3">
    <source>
        <dbReference type="Proteomes" id="UP000824998"/>
    </source>
</evidence>
<protein>
    <recommendedName>
        <fullName evidence="4">RNAse P Rpr2/Rpp21/SNM1 subunit domain-containing protein</fullName>
    </recommendedName>
</protein>
<dbReference type="Proteomes" id="UP000824998">
    <property type="component" value="Unassembled WGS sequence"/>
</dbReference>